<dbReference type="Gene3D" id="3.30.160.60">
    <property type="entry name" value="Classic Zinc Finger"/>
    <property type="match status" value="7"/>
</dbReference>
<evidence type="ECO:0000256" key="4">
    <source>
        <dbReference type="ARBA" id="ARBA00022771"/>
    </source>
</evidence>
<dbReference type="InterPro" id="IPR013087">
    <property type="entry name" value="Znf_C2H2_type"/>
</dbReference>
<dbReference type="GO" id="GO:0045893">
    <property type="term" value="P:positive regulation of DNA-templated transcription"/>
    <property type="evidence" value="ECO:0007669"/>
    <property type="project" value="UniProtKB-ARBA"/>
</dbReference>
<accession>A0A8B8DER2</accession>
<dbReference type="PROSITE" id="PS00028">
    <property type="entry name" value="ZINC_FINGER_C2H2_1"/>
    <property type="match status" value="8"/>
</dbReference>
<dbReference type="FunFam" id="3.30.160.60:FF:000065">
    <property type="entry name" value="B-cell CLL/lymphoma 6, member B"/>
    <property type="match status" value="2"/>
</dbReference>
<feature type="domain" description="C2H2-type" evidence="11">
    <location>
        <begin position="168"/>
        <end position="195"/>
    </location>
</feature>
<keyword evidence="2" id="KW-0479">Metal-binding</keyword>
<feature type="domain" description="C2H2-type" evidence="11">
    <location>
        <begin position="79"/>
        <end position="106"/>
    </location>
</feature>
<organism evidence="12 13">
    <name type="scientific">Crassostrea virginica</name>
    <name type="common">Eastern oyster</name>
    <dbReference type="NCBI Taxonomy" id="6565"/>
    <lineage>
        <taxon>Eukaryota</taxon>
        <taxon>Metazoa</taxon>
        <taxon>Spiralia</taxon>
        <taxon>Lophotrochozoa</taxon>
        <taxon>Mollusca</taxon>
        <taxon>Bivalvia</taxon>
        <taxon>Autobranchia</taxon>
        <taxon>Pteriomorphia</taxon>
        <taxon>Ostreida</taxon>
        <taxon>Ostreoidea</taxon>
        <taxon>Ostreidae</taxon>
        <taxon>Crassostrea</taxon>
    </lineage>
</organism>
<dbReference type="GO" id="GO:0000978">
    <property type="term" value="F:RNA polymerase II cis-regulatory region sequence-specific DNA binding"/>
    <property type="evidence" value="ECO:0007669"/>
    <property type="project" value="TreeGrafter"/>
</dbReference>
<evidence type="ECO:0000256" key="5">
    <source>
        <dbReference type="ARBA" id="ARBA00022833"/>
    </source>
</evidence>
<dbReference type="Proteomes" id="UP000694844">
    <property type="component" value="Chromosome 1"/>
</dbReference>
<dbReference type="SMART" id="SM00355">
    <property type="entry name" value="ZnF_C2H2"/>
    <property type="match status" value="9"/>
</dbReference>
<feature type="domain" description="C2H2-type" evidence="11">
    <location>
        <begin position="106"/>
        <end position="133"/>
    </location>
</feature>
<evidence type="ECO:0000256" key="1">
    <source>
        <dbReference type="ARBA" id="ARBA00004123"/>
    </source>
</evidence>
<feature type="domain" description="C2H2-type" evidence="11">
    <location>
        <begin position="279"/>
        <end position="306"/>
    </location>
</feature>
<feature type="compositionally biased region" description="Basic residues" evidence="10">
    <location>
        <begin position="1"/>
        <end position="10"/>
    </location>
</feature>
<keyword evidence="6" id="KW-0805">Transcription regulation</keyword>
<feature type="compositionally biased region" description="Polar residues" evidence="10">
    <location>
        <begin position="12"/>
        <end position="27"/>
    </location>
</feature>
<dbReference type="RefSeq" id="XP_022326433.1">
    <property type="nucleotide sequence ID" value="XM_022470725.1"/>
</dbReference>
<keyword evidence="3" id="KW-0677">Repeat</keyword>
<feature type="domain" description="C2H2-type" evidence="11">
    <location>
        <begin position="224"/>
        <end position="251"/>
    </location>
</feature>
<keyword evidence="4 9" id="KW-0863">Zinc-finger</keyword>
<feature type="domain" description="C2H2-type" evidence="11">
    <location>
        <begin position="196"/>
        <end position="223"/>
    </location>
</feature>
<feature type="domain" description="C2H2-type" evidence="11">
    <location>
        <begin position="307"/>
        <end position="335"/>
    </location>
</feature>
<dbReference type="GeneID" id="111126233"/>
<feature type="domain" description="C2H2-type" evidence="11">
    <location>
        <begin position="252"/>
        <end position="275"/>
    </location>
</feature>
<protein>
    <submittedName>
        <fullName evidence="13">Zinc finger protein 320-like</fullName>
    </submittedName>
</protein>
<evidence type="ECO:0000256" key="3">
    <source>
        <dbReference type="ARBA" id="ARBA00022737"/>
    </source>
</evidence>
<keyword evidence="8" id="KW-0539">Nucleus</keyword>
<evidence type="ECO:0000256" key="2">
    <source>
        <dbReference type="ARBA" id="ARBA00022723"/>
    </source>
</evidence>
<dbReference type="OrthoDB" id="7930430at2759"/>
<evidence type="ECO:0000313" key="12">
    <source>
        <dbReference type="Proteomes" id="UP000694844"/>
    </source>
</evidence>
<keyword evidence="7" id="KW-0804">Transcription</keyword>
<feature type="compositionally biased region" description="Basic residues" evidence="10">
    <location>
        <begin position="343"/>
        <end position="356"/>
    </location>
</feature>
<dbReference type="PANTHER" id="PTHR24399:SF70">
    <property type="entry name" value="C2H2-TYPE DOMAIN-CONTAINING PROTEIN"/>
    <property type="match status" value="1"/>
</dbReference>
<dbReference type="InterPro" id="IPR036236">
    <property type="entry name" value="Znf_C2H2_sf"/>
</dbReference>
<keyword evidence="12" id="KW-1185">Reference proteome</keyword>
<evidence type="ECO:0000256" key="6">
    <source>
        <dbReference type="ARBA" id="ARBA00023015"/>
    </source>
</evidence>
<dbReference type="GO" id="GO:0005654">
    <property type="term" value="C:nucleoplasm"/>
    <property type="evidence" value="ECO:0007669"/>
    <property type="project" value="TreeGrafter"/>
</dbReference>
<dbReference type="GO" id="GO:0008270">
    <property type="term" value="F:zinc ion binding"/>
    <property type="evidence" value="ECO:0007669"/>
    <property type="project" value="UniProtKB-KW"/>
</dbReference>
<feature type="compositionally biased region" description="Basic and acidic residues" evidence="10">
    <location>
        <begin position="34"/>
        <end position="64"/>
    </location>
</feature>
<evidence type="ECO:0000256" key="7">
    <source>
        <dbReference type="ARBA" id="ARBA00023163"/>
    </source>
</evidence>
<dbReference type="KEGG" id="cvn:111126233"/>
<dbReference type="GO" id="GO:0005694">
    <property type="term" value="C:chromosome"/>
    <property type="evidence" value="ECO:0007669"/>
    <property type="project" value="UniProtKB-ARBA"/>
</dbReference>
<dbReference type="PANTHER" id="PTHR24399">
    <property type="entry name" value="ZINC FINGER AND BTB DOMAIN-CONTAINING"/>
    <property type="match status" value="1"/>
</dbReference>
<evidence type="ECO:0000313" key="13">
    <source>
        <dbReference type="RefSeq" id="XP_022326433.1"/>
    </source>
</evidence>
<reference evidence="13" key="2">
    <citation type="submission" date="2025-08" db="UniProtKB">
        <authorList>
            <consortium name="RefSeq"/>
        </authorList>
    </citation>
    <scope>IDENTIFICATION</scope>
    <source>
        <tissue evidence="13">Whole sample</tissue>
    </source>
</reference>
<gene>
    <name evidence="13" type="primary">LOC111126233</name>
</gene>
<sequence>MVRKTKKKPCQWRQTASEDPSVQPATDTNDEDKDTASVDVKVKMNQKPKLESTRKTRKSDKPLKSPETNMEDIILDGPFICEQCPAILKNRKTFKEHQRSHKVKTHQCKDCGKFFRYESILKEHYLLHTGEMPHTCPHCPKKFRTKSNLQRHLITHGVVSKRRSLYSSQCEVCGKILRLSSNLNAHRKSHEVERPFPCEICGKHFKTKAHLGIHMANHSEIEPYKCEECGKRFRNKSNYRKHLLIHKGDRCFKCNICDWKFVRRDQLKMHLRTHTKLFFQCMICEKQFKSEAYYKTHLSQHSKGNPFQCEVCDKSYSSNSNLKMHMKKCHGPSPSISEETHSKKAKQKKASKLKEKKSKDDIITIFLWNGKGSDNSTSTMSDNEHFIEEPEGPVIHEPEIQALSQPFESETSAVECADIVAKSRKDGTEAEAYELSGEIFPNQEEEISDEHLDKLDIPPNTENIENFASFEQLPPNKSDDSQIVTLLVNTAKVGVEIGENSVENDTNQNSQHKEDLKCFQFILENGENNLNGLKSINEPNS</sequence>
<evidence type="ECO:0000256" key="10">
    <source>
        <dbReference type="SAM" id="MobiDB-lite"/>
    </source>
</evidence>
<evidence type="ECO:0000256" key="9">
    <source>
        <dbReference type="PROSITE-ProRule" id="PRU00042"/>
    </source>
</evidence>
<dbReference type="GO" id="GO:0001227">
    <property type="term" value="F:DNA-binding transcription repressor activity, RNA polymerase II-specific"/>
    <property type="evidence" value="ECO:0007669"/>
    <property type="project" value="TreeGrafter"/>
</dbReference>
<dbReference type="Pfam" id="PF00096">
    <property type="entry name" value="zf-C2H2"/>
    <property type="match status" value="6"/>
</dbReference>
<dbReference type="FunFam" id="3.30.160.60:FF:001732">
    <property type="entry name" value="Zgc:162936"/>
    <property type="match status" value="1"/>
</dbReference>
<feature type="region of interest" description="Disordered" evidence="10">
    <location>
        <begin position="1"/>
        <end position="69"/>
    </location>
</feature>
<evidence type="ECO:0000259" key="11">
    <source>
        <dbReference type="PROSITE" id="PS50157"/>
    </source>
</evidence>
<dbReference type="AlphaFoldDB" id="A0A8B8DER2"/>
<keyword evidence="5" id="KW-0862">Zinc</keyword>
<dbReference type="FunFam" id="3.30.160.60:FF:000145">
    <property type="entry name" value="Zinc finger protein 574"/>
    <property type="match status" value="1"/>
</dbReference>
<reference evidence="12" key="1">
    <citation type="submission" date="2024-06" db="UniProtKB">
        <authorList>
            <consortium name="RefSeq"/>
        </authorList>
    </citation>
    <scope>NUCLEOTIDE SEQUENCE [LARGE SCALE GENOMIC DNA]</scope>
</reference>
<evidence type="ECO:0000256" key="8">
    <source>
        <dbReference type="ARBA" id="ARBA00023242"/>
    </source>
</evidence>
<dbReference type="FunFam" id="3.30.160.60:FF:000925">
    <property type="entry name" value="Zinc finger protein 668"/>
    <property type="match status" value="1"/>
</dbReference>
<comment type="subcellular location">
    <subcellularLocation>
        <location evidence="1">Nucleus</location>
    </subcellularLocation>
</comment>
<proteinExistence type="predicted"/>
<dbReference type="Pfam" id="PF12874">
    <property type="entry name" value="zf-met"/>
    <property type="match status" value="1"/>
</dbReference>
<dbReference type="SUPFAM" id="SSF57667">
    <property type="entry name" value="beta-beta-alpha zinc fingers"/>
    <property type="match status" value="5"/>
</dbReference>
<feature type="region of interest" description="Disordered" evidence="10">
    <location>
        <begin position="326"/>
        <end position="356"/>
    </location>
</feature>
<name>A0A8B8DER2_CRAVI</name>
<dbReference type="PROSITE" id="PS50157">
    <property type="entry name" value="ZINC_FINGER_C2H2_2"/>
    <property type="match status" value="9"/>
</dbReference>
<feature type="domain" description="C2H2-type" evidence="11">
    <location>
        <begin position="134"/>
        <end position="156"/>
    </location>
</feature>